<dbReference type="InterPro" id="IPR043504">
    <property type="entry name" value="Peptidase_S1_PA_chymotrypsin"/>
</dbReference>
<dbReference type="FunFam" id="2.40.10.10:FF:000025">
    <property type="entry name" value="serine proteases 1/2"/>
    <property type="match status" value="1"/>
</dbReference>
<organism evidence="11 12">
    <name type="scientific">Drosophila lebanonensis</name>
    <name type="common">Fruit fly</name>
    <name type="synonym">Scaptodrosophila lebanonensis</name>
    <dbReference type="NCBI Taxonomy" id="7225"/>
    <lineage>
        <taxon>Eukaryota</taxon>
        <taxon>Metazoa</taxon>
        <taxon>Ecdysozoa</taxon>
        <taxon>Arthropoda</taxon>
        <taxon>Hexapoda</taxon>
        <taxon>Insecta</taxon>
        <taxon>Pterygota</taxon>
        <taxon>Neoptera</taxon>
        <taxon>Endopterygota</taxon>
        <taxon>Diptera</taxon>
        <taxon>Brachycera</taxon>
        <taxon>Muscomorpha</taxon>
        <taxon>Ephydroidea</taxon>
        <taxon>Drosophilidae</taxon>
        <taxon>Scaptodrosophila</taxon>
    </lineage>
</organism>
<evidence type="ECO:0000256" key="5">
    <source>
        <dbReference type="ARBA" id="ARBA00023145"/>
    </source>
</evidence>
<keyword evidence="6" id="KW-1015">Disulfide bond</keyword>
<proteinExistence type="inferred from homology"/>
<evidence type="ECO:0000256" key="6">
    <source>
        <dbReference type="ARBA" id="ARBA00023157"/>
    </source>
</evidence>
<dbReference type="InterPro" id="IPR009003">
    <property type="entry name" value="Peptidase_S1_PA"/>
</dbReference>
<dbReference type="Proteomes" id="UP000504634">
    <property type="component" value="Unplaced"/>
</dbReference>
<dbReference type="CDD" id="cd00190">
    <property type="entry name" value="Tryp_SPc"/>
    <property type="match status" value="1"/>
</dbReference>
<accession>A0A6J2U2S4</accession>
<keyword evidence="4 8" id="KW-0720">Serine protease</keyword>
<dbReference type="Pfam" id="PF00089">
    <property type="entry name" value="Trypsin"/>
    <property type="match status" value="1"/>
</dbReference>
<dbReference type="PANTHER" id="PTHR24256">
    <property type="entry name" value="TRYPTASE-RELATED"/>
    <property type="match status" value="1"/>
</dbReference>
<dbReference type="PROSITE" id="PS00134">
    <property type="entry name" value="TRYPSIN_HIS"/>
    <property type="match status" value="1"/>
</dbReference>
<dbReference type="PRINTS" id="PR00722">
    <property type="entry name" value="CHYMOTRYPSIN"/>
</dbReference>
<sequence length="263" mass="28273">MKLFVALAALLATAVAIPLDGRITNGEVAEVGQFPYQVGLSLEFKEGGAWCGGTLISDRWVVTAAHCTDGAESATVYVGATKIKEEEPGQHQIYVDKKDIIVHAGWDASKVVNDIALIKLPVKLEFNERVRAATLPKKDGRYSTYADDIAVASGWGLDSDKSNSVSPVLRYVEQPIMASSKCNIYWAGMITDQTICMSTKSGRSTCSGDSGGPLVYKEDGIDYLIGATSFGLALGCEKGYPAVFTRITAYLDWIEENSGVVNK</sequence>
<reference evidence="12" key="1">
    <citation type="submission" date="2025-08" db="UniProtKB">
        <authorList>
            <consortium name="RefSeq"/>
        </authorList>
    </citation>
    <scope>IDENTIFICATION</scope>
    <source>
        <strain evidence="12">11010-0011.00</strain>
        <tissue evidence="12">Whole body</tissue>
    </source>
</reference>
<keyword evidence="3 8" id="KW-0378">Hydrolase</keyword>
<feature type="chain" id="PRO_5026842698" evidence="9">
    <location>
        <begin position="17"/>
        <end position="263"/>
    </location>
</feature>
<name>A0A6J2U2S4_DROLE</name>
<evidence type="ECO:0000256" key="2">
    <source>
        <dbReference type="ARBA" id="ARBA00022729"/>
    </source>
</evidence>
<evidence type="ECO:0000313" key="12">
    <source>
        <dbReference type="RefSeq" id="XP_030382185.1"/>
    </source>
</evidence>
<evidence type="ECO:0000256" key="7">
    <source>
        <dbReference type="ARBA" id="ARBA00024195"/>
    </source>
</evidence>
<dbReference type="RefSeq" id="XP_030382185.1">
    <property type="nucleotide sequence ID" value="XM_030526325.1"/>
</dbReference>
<dbReference type="Gene3D" id="2.40.10.10">
    <property type="entry name" value="Trypsin-like serine proteases"/>
    <property type="match status" value="2"/>
</dbReference>
<evidence type="ECO:0000256" key="8">
    <source>
        <dbReference type="RuleBase" id="RU363034"/>
    </source>
</evidence>
<evidence type="ECO:0000256" key="9">
    <source>
        <dbReference type="SAM" id="SignalP"/>
    </source>
</evidence>
<dbReference type="SMART" id="SM00020">
    <property type="entry name" value="Tryp_SPc"/>
    <property type="match status" value="1"/>
</dbReference>
<dbReference type="AlphaFoldDB" id="A0A6J2U2S4"/>
<keyword evidence="1 8" id="KW-0645">Protease</keyword>
<dbReference type="InterPro" id="IPR018114">
    <property type="entry name" value="TRYPSIN_HIS"/>
</dbReference>
<evidence type="ECO:0000259" key="10">
    <source>
        <dbReference type="PROSITE" id="PS50240"/>
    </source>
</evidence>
<feature type="domain" description="Peptidase S1" evidence="10">
    <location>
        <begin position="23"/>
        <end position="259"/>
    </location>
</feature>
<dbReference type="InterPro" id="IPR001254">
    <property type="entry name" value="Trypsin_dom"/>
</dbReference>
<dbReference type="SUPFAM" id="SSF50494">
    <property type="entry name" value="Trypsin-like serine proteases"/>
    <property type="match status" value="1"/>
</dbReference>
<dbReference type="PROSITE" id="PS00135">
    <property type="entry name" value="TRYPSIN_SER"/>
    <property type="match status" value="1"/>
</dbReference>
<evidence type="ECO:0000256" key="1">
    <source>
        <dbReference type="ARBA" id="ARBA00022670"/>
    </source>
</evidence>
<dbReference type="PROSITE" id="PS50240">
    <property type="entry name" value="TRYPSIN_DOM"/>
    <property type="match status" value="1"/>
</dbReference>
<gene>
    <name evidence="12" type="primary">LOC115629771</name>
</gene>
<dbReference type="InterPro" id="IPR051487">
    <property type="entry name" value="Ser/Thr_Proteases_Immune/Dev"/>
</dbReference>
<dbReference type="GO" id="GO:0006508">
    <property type="term" value="P:proteolysis"/>
    <property type="evidence" value="ECO:0007669"/>
    <property type="project" value="UniProtKB-KW"/>
</dbReference>
<evidence type="ECO:0000313" key="11">
    <source>
        <dbReference type="Proteomes" id="UP000504634"/>
    </source>
</evidence>
<evidence type="ECO:0000256" key="3">
    <source>
        <dbReference type="ARBA" id="ARBA00022801"/>
    </source>
</evidence>
<keyword evidence="5" id="KW-0865">Zymogen</keyword>
<protein>
    <submittedName>
        <fullName evidence="12">Brachyurin</fullName>
    </submittedName>
</protein>
<dbReference type="InterPro" id="IPR033116">
    <property type="entry name" value="TRYPSIN_SER"/>
</dbReference>
<dbReference type="FunFam" id="2.40.10.10:FF:000073">
    <property type="entry name" value="Trypsin alpha"/>
    <property type="match status" value="1"/>
</dbReference>
<dbReference type="OrthoDB" id="5565075at2759"/>
<dbReference type="InterPro" id="IPR001314">
    <property type="entry name" value="Peptidase_S1A"/>
</dbReference>
<feature type="signal peptide" evidence="9">
    <location>
        <begin position="1"/>
        <end position="16"/>
    </location>
</feature>
<keyword evidence="2 9" id="KW-0732">Signal</keyword>
<dbReference type="GO" id="GO:0004252">
    <property type="term" value="F:serine-type endopeptidase activity"/>
    <property type="evidence" value="ECO:0007669"/>
    <property type="project" value="InterPro"/>
</dbReference>
<comment type="similarity">
    <text evidence="7">Belongs to the peptidase S1 family. CLIP subfamily.</text>
</comment>
<keyword evidence="11" id="KW-1185">Reference proteome</keyword>
<evidence type="ECO:0000256" key="4">
    <source>
        <dbReference type="ARBA" id="ARBA00022825"/>
    </source>
</evidence>
<dbReference type="GeneID" id="115629771"/>